<dbReference type="InterPro" id="IPR043128">
    <property type="entry name" value="Rev_trsase/Diguanyl_cyclase"/>
</dbReference>
<dbReference type="SMART" id="SM00052">
    <property type="entry name" value="EAL"/>
    <property type="match status" value="1"/>
</dbReference>
<dbReference type="Pfam" id="PF00990">
    <property type="entry name" value="GGDEF"/>
    <property type="match status" value="1"/>
</dbReference>
<reference evidence="3 4" key="1">
    <citation type="submission" date="2024-09" db="EMBL/GenBank/DDBJ databases">
        <authorList>
            <person name="Sun Q."/>
            <person name="Mori K."/>
        </authorList>
    </citation>
    <scope>NUCLEOTIDE SEQUENCE [LARGE SCALE GENOMIC DNA]</scope>
    <source>
        <strain evidence="3 4">JCM 13503</strain>
    </source>
</reference>
<dbReference type="Proteomes" id="UP001589733">
    <property type="component" value="Unassembled WGS sequence"/>
</dbReference>
<dbReference type="SUPFAM" id="SSF55781">
    <property type="entry name" value="GAF domain-like"/>
    <property type="match status" value="1"/>
</dbReference>
<dbReference type="InterPro" id="IPR000160">
    <property type="entry name" value="GGDEF_dom"/>
</dbReference>
<dbReference type="InterPro" id="IPR029787">
    <property type="entry name" value="Nucleotide_cyclase"/>
</dbReference>
<dbReference type="InterPro" id="IPR035919">
    <property type="entry name" value="EAL_sf"/>
</dbReference>
<name>A0ABV6B4G8_9DEIO</name>
<sequence>MDQTSEETRLLELYRYGILETRPEPQFDRITTLAAQYLRMPTAAITLVDRDRLWFKSRLGFQEEEMPRSISFCALTMQQSGVLVIPDATQDPRVAEFPTVTGEPHIRFYAGAPLCTPEGHPLGTVCVIDHVPREFTTEDAAVLEHFAALVMDQLKLHVTVQQLGDLVLHDSLTGLPNRANLRQRLLHATHRADQTGESVVLGLMDLDRFKLVNDTLGHAAGDELLRLIALRLRECVASSDTVARMGGDEFALIFNELVHAADSQLIVDRISQAFATPFHVDGQEVFVHSSLGLTVYPENANDLETLLSQADTAMYRAKRAGGGHAFFHPRYDQPVPAEMELLVALHHALEHREFELLYQPIVRAHDHTVMAYEALIRWNRAGTVISPLDFIPLAETSGLILPLGRWVLREACTAVAQGRLTRVAVNVSPLEFTQLGFSEQVALILRETGVDPQRIMLEITESSLLDPVRGKEVLRELRDLGVHVGLDDFGMGYSSLSALAQLPVKVLKIDRFFTQHVDEPGAEGHRSVELIRAIVILAGAFGLVTVAEGVETAQQAQTLQALGCDYLQGYWFGRPEPLQPGQPPASTDVAVNLQS</sequence>
<dbReference type="RefSeq" id="WP_380011944.1">
    <property type="nucleotide sequence ID" value="NZ_JBHLYR010000045.1"/>
</dbReference>
<dbReference type="EMBL" id="JBHLYR010000045">
    <property type="protein sequence ID" value="MFB9993336.1"/>
    <property type="molecule type" value="Genomic_DNA"/>
</dbReference>
<dbReference type="PROSITE" id="PS50887">
    <property type="entry name" value="GGDEF"/>
    <property type="match status" value="1"/>
</dbReference>
<dbReference type="Gene3D" id="3.30.70.270">
    <property type="match status" value="1"/>
</dbReference>
<evidence type="ECO:0000313" key="4">
    <source>
        <dbReference type="Proteomes" id="UP001589733"/>
    </source>
</evidence>
<dbReference type="Pfam" id="PF01590">
    <property type="entry name" value="GAF"/>
    <property type="match status" value="1"/>
</dbReference>
<dbReference type="SUPFAM" id="SSF141868">
    <property type="entry name" value="EAL domain-like"/>
    <property type="match status" value="1"/>
</dbReference>
<accession>A0ABV6B4G8</accession>
<dbReference type="SMART" id="SM00065">
    <property type="entry name" value="GAF"/>
    <property type="match status" value="1"/>
</dbReference>
<dbReference type="InterPro" id="IPR001633">
    <property type="entry name" value="EAL_dom"/>
</dbReference>
<dbReference type="InterPro" id="IPR029016">
    <property type="entry name" value="GAF-like_dom_sf"/>
</dbReference>
<dbReference type="InterPro" id="IPR003018">
    <property type="entry name" value="GAF"/>
</dbReference>
<dbReference type="CDD" id="cd01949">
    <property type="entry name" value="GGDEF"/>
    <property type="match status" value="1"/>
</dbReference>
<feature type="domain" description="GGDEF" evidence="2">
    <location>
        <begin position="197"/>
        <end position="330"/>
    </location>
</feature>
<evidence type="ECO:0000259" key="2">
    <source>
        <dbReference type="PROSITE" id="PS50887"/>
    </source>
</evidence>
<evidence type="ECO:0000313" key="3">
    <source>
        <dbReference type="EMBL" id="MFB9993336.1"/>
    </source>
</evidence>
<feature type="domain" description="EAL" evidence="1">
    <location>
        <begin position="338"/>
        <end position="589"/>
    </location>
</feature>
<gene>
    <name evidence="3" type="ORF">ACFFLM_15300</name>
</gene>
<dbReference type="PANTHER" id="PTHR44757">
    <property type="entry name" value="DIGUANYLATE CYCLASE DGCP"/>
    <property type="match status" value="1"/>
</dbReference>
<dbReference type="PROSITE" id="PS50883">
    <property type="entry name" value="EAL"/>
    <property type="match status" value="1"/>
</dbReference>
<dbReference type="InterPro" id="IPR052155">
    <property type="entry name" value="Biofilm_reg_signaling"/>
</dbReference>
<evidence type="ECO:0000259" key="1">
    <source>
        <dbReference type="PROSITE" id="PS50883"/>
    </source>
</evidence>
<protein>
    <submittedName>
        <fullName evidence="3">EAL domain-containing protein</fullName>
    </submittedName>
</protein>
<comment type="caution">
    <text evidence="3">The sequence shown here is derived from an EMBL/GenBank/DDBJ whole genome shotgun (WGS) entry which is preliminary data.</text>
</comment>
<dbReference type="Pfam" id="PF00563">
    <property type="entry name" value="EAL"/>
    <property type="match status" value="1"/>
</dbReference>
<dbReference type="SUPFAM" id="SSF55073">
    <property type="entry name" value="Nucleotide cyclase"/>
    <property type="match status" value="1"/>
</dbReference>
<dbReference type="CDD" id="cd01948">
    <property type="entry name" value="EAL"/>
    <property type="match status" value="1"/>
</dbReference>
<organism evidence="3 4">
    <name type="scientific">Deinococcus oregonensis</name>
    <dbReference type="NCBI Taxonomy" id="1805970"/>
    <lineage>
        <taxon>Bacteria</taxon>
        <taxon>Thermotogati</taxon>
        <taxon>Deinococcota</taxon>
        <taxon>Deinococci</taxon>
        <taxon>Deinococcales</taxon>
        <taxon>Deinococcaceae</taxon>
        <taxon>Deinococcus</taxon>
    </lineage>
</organism>
<dbReference type="SMART" id="SM00267">
    <property type="entry name" value="GGDEF"/>
    <property type="match status" value="1"/>
</dbReference>
<dbReference type="Gene3D" id="3.30.450.40">
    <property type="match status" value="1"/>
</dbReference>
<dbReference type="NCBIfam" id="TIGR00254">
    <property type="entry name" value="GGDEF"/>
    <property type="match status" value="1"/>
</dbReference>
<keyword evidence="4" id="KW-1185">Reference proteome</keyword>
<dbReference type="Gene3D" id="3.20.20.450">
    <property type="entry name" value="EAL domain"/>
    <property type="match status" value="1"/>
</dbReference>
<dbReference type="PANTHER" id="PTHR44757:SF2">
    <property type="entry name" value="BIOFILM ARCHITECTURE MAINTENANCE PROTEIN MBAA"/>
    <property type="match status" value="1"/>
</dbReference>
<proteinExistence type="predicted"/>